<evidence type="ECO:0000256" key="2">
    <source>
        <dbReference type="SAM" id="Phobius"/>
    </source>
</evidence>
<keyword evidence="2" id="KW-0472">Membrane</keyword>
<protein>
    <submittedName>
        <fullName evidence="3">Uncharacterized protein</fullName>
    </submittedName>
</protein>
<keyword evidence="2" id="KW-1133">Transmembrane helix</keyword>
<feature type="region of interest" description="Disordered" evidence="1">
    <location>
        <begin position="60"/>
        <end position="110"/>
    </location>
</feature>
<comment type="caution">
    <text evidence="3">The sequence shown here is derived from an EMBL/GenBank/DDBJ whole genome shotgun (WGS) entry which is preliminary data.</text>
</comment>
<name>A0ABR1W691_9PEZI</name>
<gene>
    <name evidence="3" type="ORF">PG994_002822</name>
</gene>
<proteinExistence type="predicted"/>
<keyword evidence="2" id="KW-0812">Transmembrane</keyword>
<feature type="transmembrane region" description="Helical" evidence="2">
    <location>
        <begin position="205"/>
        <end position="227"/>
    </location>
</feature>
<dbReference type="Proteomes" id="UP001480595">
    <property type="component" value="Unassembled WGS sequence"/>
</dbReference>
<organism evidence="3 4">
    <name type="scientific">Apiospora phragmitis</name>
    <dbReference type="NCBI Taxonomy" id="2905665"/>
    <lineage>
        <taxon>Eukaryota</taxon>
        <taxon>Fungi</taxon>
        <taxon>Dikarya</taxon>
        <taxon>Ascomycota</taxon>
        <taxon>Pezizomycotina</taxon>
        <taxon>Sordariomycetes</taxon>
        <taxon>Xylariomycetidae</taxon>
        <taxon>Amphisphaeriales</taxon>
        <taxon>Apiosporaceae</taxon>
        <taxon>Apiospora</taxon>
    </lineage>
</organism>
<evidence type="ECO:0000256" key="1">
    <source>
        <dbReference type="SAM" id="MobiDB-lite"/>
    </source>
</evidence>
<accession>A0ABR1W691</accession>
<evidence type="ECO:0000313" key="3">
    <source>
        <dbReference type="EMBL" id="KAK8079015.1"/>
    </source>
</evidence>
<keyword evidence="4" id="KW-1185">Reference proteome</keyword>
<feature type="compositionally biased region" description="Basic residues" evidence="1">
    <location>
        <begin position="91"/>
        <end position="101"/>
    </location>
</feature>
<reference evidence="3 4" key="1">
    <citation type="submission" date="2023-01" db="EMBL/GenBank/DDBJ databases">
        <title>Analysis of 21 Apiospora genomes using comparative genomics revels a genus with tremendous synthesis potential of carbohydrate active enzymes and secondary metabolites.</title>
        <authorList>
            <person name="Sorensen T."/>
        </authorList>
    </citation>
    <scope>NUCLEOTIDE SEQUENCE [LARGE SCALE GENOMIC DNA]</scope>
    <source>
        <strain evidence="3 4">CBS 135458</strain>
    </source>
</reference>
<evidence type="ECO:0000313" key="4">
    <source>
        <dbReference type="Proteomes" id="UP001480595"/>
    </source>
</evidence>
<sequence>MDGITASDRLEDLGELARQRPETEEATWRLLGALSFMSPVHVIPASVFQPYSLSSTSDITTNNAQSGTTTASATSASESNTTKPNASSVKPRTRRDLNKKKTMQDPLPWQVMTAAPAKETDDEDASNNNNNHTISENLFEETLQSLLETGIVRRAHVRGPIVHIDQAAQALYRGRTVQRHGQRDFDLAVRDGTARGDADARVHHLALTIVVITFSFFFSGCSFFFFANEHSPSPPGAPRHGPDAPLRALRRLV</sequence>
<dbReference type="EMBL" id="JAQQWL010000003">
    <property type="protein sequence ID" value="KAK8079015.1"/>
    <property type="molecule type" value="Genomic_DNA"/>
</dbReference>
<dbReference type="RefSeq" id="XP_066720086.1">
    <property type="nucleotide sequence ID" value="XM_066854231.1"/>
</dbReference>
<dbReference type="GeneID" id="92087294"/>
<feature type="compositionally biased region" description="Low complexity" evidence="1">
    <location>
        <begin position="60"/>
        <end position="82"/>
    </location>
</feature>